<keyword evidence="2" id="KW-1185">Reference proteome</keyword>
<dbReference type="KEGG" id="str:Sterm_3507"/>
<evidence type="ECO:0000313" key="1">
    <source>
        <dbReference type="EMBL" id="ACZ10342.1"/>
    </source>
</evidence>
<evidence type="ECO:0000313" key="2">
    <source>
        <dbReference type="Proteomes" id="UP000000845"/>
    </source>
</evidence>
<dbReference type="Proteomes" id="UP000000845">
    <property type="component" value="Chromosome"/>
</dbReference>
<dbReference type="RefSeq" id="WP_012862924.1">
    <property type="nucleotide sequence ID" value="NC_013517.1"/>
</dbReference>
<name>D1AQT2_SEBTE</name>
<organism evidence="1 2">
    <name type="scientific">Sebaldella termitidis (strain ATCC 33386 / NCTC 11300)</name>
    <dbReference type="NCBI Taxonomy" id="526218"/>
    <lineage>
        <taxon>Bacteria</taxon>
        <taxon>Fusobacteriati</taxon>
        <taxon>Fusobacteriota</taxon>
        <taxon>Fusobacteriia</taxon>
        <taxon>Fusobacteriales</taxon>
        <taxon>Leptotrichiaceae</taxon>
        <taxon>Sebaldella</taxon>
    </lineage>
</organism>
<proteinExistence type="predicted"/>
<reference evidence="2" key="1">
    <citation type="submission" date="2009-09" db="EMBL/GenBank/DDBJ databases">
        <title>The complete chromosome of Sebaldella termitidis ATCC 33386.</title>
        <authorList>
            <consortium name="US DOE Joint Genome Institute (JGI-PGF)"/>
            <person name="Lucas S."/>
            <person name="Copeland A."/>
            <person name="Lapidus A."/>
            <person name="Glavina del Rio T."/>
            <person name="Dalin E."/>
            <person name="Tice H."/>
            <person name="Bruce D."/>
            <person name="Goodwin L."/>
            <person name="Pitluck S."/>
            <person name="Kyrpides N."/>
            <person name="Mavromatis K."/>
            <person name="Ivanova N."/>
            <person name="Mikhailova N."/>
            <person name="Sims D."/>
            <person name="Meincke L."/>
            <person name="Brettin T."/>
            <person name="Detter J.C."/>
            <person name="Han C."/>
            <person name="Larimer F."/>
            <person name="Land M."/>
            <person name="Hauser L."/>
            <person name="Markowitz V."/>
            <person name="Cheng J.F."/>
            <person name="Hugenholtz P."/>
            <person name="Woyke T."/>
            <person name="Wu D."/>
            <person name="Eisen J.A."/>
        </authorList>
    </citation>
    <scope>NUCLEOTIDE SEQUENCE [LARGE SCALE GENOMIC DNA]</scope>
    <source>
        <strain evidence="2">ATCC 33386 / NCTC 11300</strain>
    </source>
</reference>
<protein>
    <submittedName>
        <fullName evidence="1">Uncharacterized protein</fullName>
    </submittedName>
</protein>
<gene>
    <name evidence="1" type="ordered locus">Sterm_3507</name>
</gene>
<dbReference type="EMBL" id="CP001739">
    <property type="protein sequence ID" value="ACZ10342.1"/>
    <property type="molecule type" value="Genomic_DNA"/>
</dbReference>
<reference evidence="1 2" key="2">
    <citation type="journal article" date="2010" name="Stand. Genomic Sci.">
        <title>Complete genome sequence of Sebaldella termitidis type strain (NCTC 11300).</title>
        <authorList>
            <person name="Harmon-Smith M."/>
            <person name="Celia L."/>
            <person name="Chertkov O."/>
            <person name="Lapidus A."/>
            <person name="Copeland A."/>
            <person name="Glavina Del Rio T."/>
            <person name="Nolan M."/>
            <person name="Lucas S."/>
            <person name="Tice H."/>
            <person name="Cheng J.F."/>
            <person name="Han C."/>
            <person name="Detter J.C."/>
            <person name="Bruce D."/>
            <person name="Goodwin L."/>
            <person name="Pitluck S."/>
            <person name="Pati A."/>
            <person name="Liolios K."/>
            <person name="Ivanova N."/>
            <person name="Mavromatis K."/>
            <person name="Mikhailova N."/>
            <person name="Chen A."/>
            <person name="Palaniappan K."/>
            <person name="Land M."/>
            <person name="Hauser L."/>
            <person name="Chang Y.J."/>
            <person name="Jeffries C.D."/>
            <person name="Brettin T."/>
            <person name="Goker M."/>
            <person name="Beck B."/>
            <person name="Bristow J."/>
            <person name="Eisen J.A."/>
            <person name="Markowitz V."/>
            <person name="Hugenholtz P."/>
            <person name="Kyrpides N.C."/>
            <person name="Klenk H.P."/>
            <person name="Chen F."/>
        </authorList>
    </citation>
    <scope>NUCLEOTIDE SEQUENCE [LARGE SCALE GENOMIC DNA]</scope>
    <source>
        <strain evidence="2">ATCC 33386 / NCTC 11300</strain>
    </source>
</reference>
<dbReference type="AlphaFoldDB" id="D1AQT2"/>
<accession>D1AQT2</accession>
<sequence length="219" mass="26078">MRKKVFFLFIAVFFISISTPPDYITGKETALGIKNGELYTILELNDNKGNHYLNDRKNFLLKYNKNGVRSQEILIKDYKYTSCEILPEKECTGWKKEKIIEKTSVLSELYDEDFDFIFFEDFGSDYDYEMKKDGLYIKYKWNEKSKMEKLFSTDELLKTFTHNLNSANFGKLDILKEELTADNKIKIIGIYRDFLNNNKKYYLINFENFEANVSRIFIK</sequence>
<dbReference type="HOGENOM" id="CLU_1260708_0_0_0"/>